<dbReference type="CDD" id="cd13854">
    <property type="entry name" value="CuRO_1_MaLCC_like"/>
    <property type="match status" value="1"/>
</dbReference>
<dbReference type="SUPFAM" id="SSF49503">
    <property type="entry name" value="Cupredoxins"/>
    <property type="match status" value="3"/>
</dbReference>
<proteinExistence type="inferred from homology"/>
<dbReference type="GO" id="GO:0016491">
    <property type="term" value="F:oxidoreductase activity"/>
    <property type="evidence" value="ECO:0007669"/>
    <property type="project" value="UniProtKB-KW"/>
</dbReference>
<dbReference type="Pfam" id="PF00394">
    <property type="entry name" value="Cu-oxidase"/>
    <property type="match status" value="1"/>
</dbReference>
<feature type="domain" description="Plastocyanin-like" evidence="6">
    <location>
        <begin position="212"/>
        <end position="341"/>
    </location>
</feature>
<evidence type="ECO:0000256" key="4">
    <source>
        <dbReference type="ARBA" id="ARBA00023008"/>
    </source>
</evidence>
<sequence>MYSIVQLSSLAALLCTNVLAASIPSEYSTPEVAWKRDGLLGLHRKDYGGCKNTPTSRNCWTDDFTIETDMDEKWPETGNTVTYNFEITNTTLSPDGVAKEMMVVNGQYPGPVVEADWGDTIVVNVKNSLTTNGTGIHWHGLRQLGTNQMDGVGGITECPIAPGETRVYTFKATQFGSSWYHSHYSVQYGDGLVGGIIIRGPATANYDIDLGILPLTDWFHNPIFTVNAASLHAAGPPIADNYLVNGSMISASGGQYAVTPLTFGKKHLLRLVNTGINNYVHVALDGHQFTVVAADFVPVQPFTTDSLVLSIGQRYDVIIDACQTVGNYWLRVGTGGAHTKGLACDGPNANAANIKSIFRYEGAPTVNPNSTGPALPTGCHDQEGIVPYVKTTIPQGQPDELKLNFSQTAALGNLVQWSINDSPLLVDYSYPTLQHVLSDNDTFAGHQNVYTVGEKNKWQYWVIQQTPKTTPPLPHPIHLHGHDFYVLDHQANTTWTGDISRLASDNPVRRDTATLPEGGYLVLAFESDNPGVWLMHCHIPFHVAAGFGLQFLERESEIQQTIGNTDGFQDGCKSWTPFQTSSFPNGFPQGDSGV</sequence>
<dbReference type="FunFam" id="2.60.40.420:FF:000045">
    <property type="entry name" value="Laccase 2"/>
    <property type="match status" value="1"/>
</dbReference>
<dbReference type="PANTHER" id="PTHR11709:SF71">
    <property type="entry name" value="OXIDOREDUCTASE TPCJ"/>
    <property type="match status" value="1"/>
</dbReference>
<dbReference type="CDD" id="cd13880">
    <property type="entry name" value="CuRO_2_MaLCC_like"/>
    <property type="match status" value="1"/>
</dbReference>
<dbReference type="FunFam" id="2.60.40.420:FF:000021">
    <property type="entry name" value="Extracellular dihydrogeodin oxidase/laccase"/>
    <property type="match status" value="1"/>
</dbReference>
<gene>
    <name evidence="9" type="ORF">BDV96DRAFT_485522</name>
</gene>
<keyword evidence="5" id="KW-0732">Signal</keyword>
<comment type="similarity">
    <text evidence="1">Belongs to the multicopper oxidase family.</text>
</comment>
<keyword evidence="4" id="KW-0186">Copper</keyword>
<dbReference type="InterPro" id="IPR045087">
    <property type="entry name" value="Cu-oxidase_fam"/>
</dbReference>
<evidence type="ECO:0000259" key="7">
    <source>
        <dbReference type="Pfam" id="PF07731"/>
    </source>
</evidence>
<dbReference type="Proteomes" id="UP000799770">
    <property type="component" value="Unassembled WGS sequence"/>
</dbReference>
<dbReference type="GO" id="GO:0005507">
    <property type="term" value="F:copper ion binding"/>
    <property type="evidence" value="ECO:0007669"/>
    <property type="project" value="InterPro"/>
</dbReference>
<dbReference type="Pfam" id="PF07732">
    <property type="entry name" value="Cu-oxidase_3"/>
    <property type="match status" value="1"/>
</dbReference>
<dbReference type="PANTHER" id="PTHR11709">
    <property type="entry name" value="MULTI-COPPER OXIDASE"/>
    <property type="match status" value="1"/>
</dbReference>
<dbReference type="CDD" id="cd13901">
    <property type="entry name" value="CuRO_3_MaLCC_like"/>
    <property type="match status" value="1"/>
</dbReference>
<feature type="domain" description="Plastocyanin-like" evidence="8">
    <location>
        <begin position="87"/>
        <end position="201"/>
    </location>
</feature>
<evidence type="ECO:0000259" key="6">
    <source>
        <dbReference type="Pfam" id="PF00394"/>
    </source>
</evidence>
<name>A0A6A5ZLH9_9PLEO</name>
<dbReference type="InterPro" id="IPR008972">
    <property type="entry name" value="Cupredoxin"/>
</dbReference>
<dbReference type="EMBL" id="ML977314">
    <property type="protein sequence ID" value="KAF2120016.1"/>
    <property type="molecule type" value="Genomic_DNA"/>
</dbReference>
<dbReference type="AlphaFoldDB" id="A0A6A5ZLH9"/>
<feature type="chain" id="PRO_5025414578" evidence="5">
    <location>
        <begin position="21"/>
        <end position="594"/>
    </location>
</feature>
<evidence type="ECO:0000256" key="5">
    <source>
        <dbReference type="SAM" id="SignalP"/>
    </source>
</evidence>
<reference evidence="9" key="1">
    <citation type="journal article" date="2020" name="Stud. Mycol.">
        <title>101 Dothideomycetes genomes: a test case for predicting lifestyles and emergence of pathogens.</title>
        <authorList>
            <person name="Haridas S."/>
            <person name="Albert R."/>
            <person name="Binder M."/>
            <person name="Bloem J."/>
            <person name="Labutti K."/>
            <person name="Salamov A."/>
            <person name="Andreopoulos B."/>
            <person name="Baker S."/>
            <person name="Barry K."/>
            <person name="Bills G."/>
            <person name="Bluhm B."/>
            <person name="Cannon C."/>
            <person name="Castanera R."/>
            <person name="Culley D."/>
            <person name="Daum C."/>
            <person name="Ezra D."/>
            <person name="Gonzalez J."/>
            <person name="Henrissat B."/>
            <person name="Kuo A."/>
            <person name="Liang C."/>
            <person name="Lipzen A."/>
            <person name="Lutzoni F."/>
            <person name="Magnuson J."/>
            <person name="Mondo S."/>
            <person name="Nolan M."/>
            <person name="Ohm R."/>
            <person name="Pangilinan J."/>
            <person name="Park H.-J."/>
            <person name="Ramirez L."/>
            <person name="Alfaro M."/>
            <person name="Sun H."/>
            <person name="Tritt A."/>
            <person name="Yoshinaga Y."/>
            <person name="Zwiers L.-H."/>
            <person name="Turgeon B."/>
            <person name="Goodwin S."/>
            <person name="Spatafora J."/>
            <person name="Crous P."/>
            <person name="Grigoriev I."/>
        </authorList>
    </citation>
    <scope>NUCLEOTIDE SEQUENCE</scope>
    <source>
        <strain evidence="9">CBS 627.86</strain>
    </source>
</reference>
<dbReference type="InterPro" id="IPR011706">
    <property type="entry name" value="Cu-oxidase_C"/>
</dbReference>
<keyword evidence="10" id="KW-1185">Reference proteome</keyword>
<feature type="domain" description="Plastocyanin-like" evidence="7">
    <location>
        <begin position="439"/>
        <end position="555"/>
    </location>
</feature>
<organism evidence="9 10">
    <name type="scientific">Lophiotrema nucula</name>
    <dbReference type="NCBI Taxonomy" id="690887"/>
    <lineage>
        <taxon>Eukaryota</taxon>
        <taxon>Fungi</taxon>
        <taxon>Dikarya</taxon>
        <taxon>Ascomycota</taxon>
        <taxon>Pezizomycotina</taxon>
        <taxon>Dothideomycetes</taxon>
        <taxon>Pleosporomycetidae</taxon>
        <taxon>Pleosporales</taxon>
        <taxon>Lophiotremataceae</taxon>
        <taxon>Lophiotrema</taxon>
    </lineage>
</organism>
<dbReference type="Pfam" id="PF07731">
    <property type="entry name" value="Cu-oxidase_2"/>
    <property type="match status" value="1"/>
</dbReference>
<feature type="signal peptide" evidence="5">
    <location>
        <begin position="1"/>
        <end position="20"/>
    </location>
</feature>
<evidence type="ECO:0000256" key="1">
    <source>
        <dbReference type="ARBA" id="ARBA00010609"/>
    </source>
</evidence>
<accession>A0A6A5ZLH9</accession>
<dbReference type="Gene3D" id="2.60.40.420">
    <property type="entry name" value="Cupredoxins - blue copper proteins"/>
    <property type="match status" value="3"/>
</dbReference>
<evidence type="ECO:0000256" key="3">
    <source>
        <dbReference type="ARBA" id="ARBA00023002"/>
    </source>
</evidence>
<keyword evidence="3" id="KW-0560">Oxidoreductase</keyword>
<dbReference type="InterPro" id="IPR001117">
    <property type="entry name" value="Cu-oxidase_2nd"/>
</dbReference>
<evidence type="ECO:0000313" key="9">
    <source>
        <dbReference type="EMBL" id="KAF2120016.1"/>
    </source>
</evidence>
<evidence type="ECO:0000256" key="2">
    <source>
        <dbReference type="ARBA" id="ARBA00022723"/>
    </source>
</evidence>
<protein>
    <submittedName>
        <fullName evidence="9">Laccase</fullName>
    </submittedName>
</protein>
<evidence type="ECO:0000259" key="8">
    <source>
        <dbReference type="Pfam" id="PF07732"/>
    </source>
</evidence>
<dbReference type="InterPro" id="IPR011707">
    <property type="entry name" value="Cu-oxidase-like_N"/>
</dbReference>
<dbReference type="OrthoDB" id="2121828at2759"/>
<keyword evidence="2" id="KW-0479">Metal-binding</keyword>
<evidence type="ECO:0000313" key="10">
    <source>
        <dbReference type="Proteomes" id="UP000799770"/>
    </source>
</evidence>